<dbReference type="AlphaFoldDB" id="A0A075FPZ1"/>
<dbReference type="InterPro" id="IPR027417">
    <property type="entry name" value="P-loop_NTPase"/>
</dbReference>
<proteinExistence type="predicted"/>
<sequence length="195" mass="21580">MTIEFDQRIAEQLTEVTLNSSLQVRCGTSNAFLVTASMIEPLVTEFEMGGVYISASRPAPELIETLTEIGVPLGSIQFIDCVSSALLGGTESPYTNISYVDSPIMLESILLRTLFHLRQMPTEQNFVVLDSVNALAIYNEERMLAEYLHTFINTFRARDVLTAIVNVPDQTPPSVLANLDLYCTDLIDRGQVVIS</sequence>
<organism evidence="1">
    <name type="scientific">uncultured marine group II/III euryarchaeote AD1000_34_D01</name>
    <dbReference type="NCBI Taxonomy" id="1457757"/>
    <lineage>
        <taxon>Archaea</taxon>
        <taxon>Methanobacteriati</taxon>
        <taxon>Methanobacteriota</taxon>
        <taxon>environmental samples</taxon>
    </lineage>
</organism>
<evidence type="ECO:0000313" key="1">
    <source>
        <dbReference type="EMBL" id="AIE93389.1"/>
    </source>
</evidence>
<protein>
    <recommendedName>
        <fullName evidence="2">KaiC-like domain-containing protein</fullName>
    </recommendedName>
</protein>
<dbReference type="Gene3D" id="3.40.50.300">
    <property type="entry name" value="P-loop containing nucleotide triphosphate hydrolases"/>
    <property type="match status" value="1"/>
</dbReference>
<accession>A0A075FPZ1</accession>
<reference evidence="1" key="1">
    <citation type="journal article" date="2014" name="Genome Biol. Evol.">
        <title>Pangenome evidence for extensive interdomain horizontal transfer affecting lineage core and shell genes in uncultured planktonic thaumarchaeota and euryarchaeota.</title>
        <authorList>
            <person name="Deschamps P."/>
            <person name="Zivanovic Y."/>
            <person name="Moreira D."/>
            <person name="Rodriguez-Valera F."/>
            <person name="Lopez-Garcia P."/>
        </authorList>
    </citation>
    <scope>NUCLEOTIDE SEQUENCE</scope>
</reference>
<name>A0A075FPZ1_9EURY</name>
<dbReference type="EMBL" id="KF900392">
    <property type="protein sequence ID" value="AIE93389.1"/>
    <property type="molecule type" value="Genomic_DNA"/>
</dbReference>
<evidence type="ECO:0008006" key="2">
    <source>
        <dbReference type="Google" id="ProtNLM"/>
    </source>
</evidence>